<evidence type="ECO:0000313" key="7">
    <source>
        <dbReference type="EMBL" id="RZN73910.1"/>
    </source>
</evidence>
<comment type="function">
    <text evidence="4">Non-catalytic component of the exosome, which is a complex involved in RNA degradation. Contributes to the structuring of the Rrp41 active site.</text>
</comment>
<evidence type="ECO:0000259" key="5">
    <source>
        <dbReference type="Pfam" id="PF01138"/>
    </source>
</evidence>
<dbReference type="InterPro" id="IPR036345">
    <property type="entry name" value="ExoRNase_PH_dom2_sf"/>
</dbReference>
<dbReference type="InterPro" id="IPR015847">
    <property type="entry name" value="ExoRNase_PH_dom2"/>
</dbReference>
<dbReference type="InterPro" id="IPR050590">
    <property type="entry name" value="Exosome_comp_Rrp42_subfam"/>
</dbReference>
<evidence type="ECO:0000313" key="8">
    <source>
        <dbReference type="Proteomes" id="UP000320766"/>
    </source>
</evidence>
<name>A0A520L0U7_9EURY</name>
<feature type="domain" description="Exoribonuclease phosphorolytic" evidence="6">
    <location>
        <begin position="183"/>
        <end position="235"/>
    </location>
</feature>
<dbReference type="GO" id="GO:0035925">
    <property type="term" value="F:mRNA 3'-UTR AU-rich region binding"/>
    <property type="evidence" value="ECO:0007669"/>
    <property type="project" value="TreeGrafter"/>
</dbReference>
<proteinExistence type="inferred from homology"/>
<sequence>MSENILSEVRRDYIYRLIKNGDRIGGRKADEYRDVSVETGIIARAEGSARVKIGNTDVLAGIKAQIGEPFPDTPDKGVIITNAELVPLASPSFEAGPPNENGVELARVVDKGIRGSHAIELEKLCLEEGGKVWIIFIDIHILDHDGNLIDASALASMAALTNTKLPYVRYEVGEEDEALLIKDTPLATTCAEIGGEIVFDPCLDEEDASNIELTVTTNANGDISGIQKRGAGKIPFGDISQIVDSSRRLAGELRKKL</sequence>
<gene>
    <name evidence="4" type="primary">rrp42</name>
    <name evidence="7" type="ORF">EF807_00110</name>
</gene>
<dbReference type="InterPro" id="IPR027408">
    <property type="entry name" value="PNPase/RNase_PH_dom_sf"/>
</dbReference>
<keyword evidence="2 4" id="KW-0963">Cytoplasm</keyword>
<dbReference type="HAMAP" id="MF_00622">
    <property type="entry name" value="Exosome_Rrp42"/>
    <property type="match status" value="1"/>
</dbReference>
<dbReference type="Pfam" id="PF01138">
    <property type="entry name" value="RNase_PH"/>
    <property type="match status" value="1"/>
</dbReference>
<comment type="similarity">
    <text evidence="4">Belongs to the RNase PH family. Rrp42 subfamily.</text>
</comment>
<reference evidence="7 8" key="1">
    <citation type="journal article" date="2019" name="Nat. Microbiol.">
        <title>Wide diversity of methane and short-chain alkane metabolisms in uncultured archaea.</title>
        <authorList>
            <person name="Borrel G."/>
            <person name="Adam P.S."/>
            <person name="McKay L.J."/>
            <person name="Chen L.X."/>
            <person name="Sierra-Garcia I.N."/>
            <person name="Sieber C.M."/>
            <person name="Letourneur Q."/>
            <person name="Ghozlane A."/>
            <person name="Andersen G.L."/>
            <person name="Li W.J."/>
            <person name="Hallam S.J."/>
            <person name="Muyzer G."/>
            <person name="de Oliveira V.M."/>
            <person name="Inskeep W.P."/>
            <person name="Banfield J.F."/>
            <person name="Gribaldo S."/>
        </authorList>
    </citation>
    <scope>NUCLEOTIDE SEQUENCE [LARGE SCALE GENOMIC DNA]</scope>
    <source>
        <strain evidence="7">NM1b</strain>
    </source>
</reference>
<dbReference type="SUPFAM" id="SSF55666">
    <property type="entry name" value="Ribonuclease PH domain 2-like"/>
    <property type="match status" value="1"/>
</dbReference>
<dbReference type="GO" id="GO:0016075">
    <property type="term" value="P:rRNA catabolic process"/>
    <property type="evidence" value="ECO:0007669"/>
    <property type="project" value="TreeGrafter"/>
</dbReference>
<dbReference type="InterPro" id="IPR001247">
    <property type="entry name" value="ExoRNase_PH_dom1"/>
</dbReference>
<dbReference type="SUPFAM" id="SSF54211">
    <property type="entry name" value="Ribosomal protein S5 domain 2-like"/>
    <property type="match status" value="1"/>
</dbReference>
<evidence type="ECO:0000256" key="2">
    <source>
        <dbReference type="ARBA" id="ARBA00022490"/>
    </source>
</evidence>
<protein>
    <recommendedName>
        <fullName evidence="4">Exosome complex component Rrp42</fullName>
    </recommendedName>
</protein>
<dbReference type="EMBL" id="RXIL01000001">
    <property type="protein sequence ID" value="RZN73910.1"/>
    <property type="molecule type" value="Genomic_DNA"/>
</dbReference>
<comment type="subcellular location">
    <subcellularLocation>
        <location evidence="1 4">Cytoplasm</location>
    </subcellularLocation>
</comment>
<dbReference type="PANTHER" id="PTHR11097:SF8">
    <property type="entry name" value="EXOSOME COMPLEX COMPONENT RRP42"/>
    <property type="match status" value="1"/>
</dbReference>
<evidence type="ECO:0000256" key="3">
    <source>
        <dbReference type="ARBA" id="ARBA00022835"/>
    </source>
</evidence>
<accession>A0A520L0U7</accession>
<organism evidence="7 8">
    <name type="scientific">Candidatus Methanolliviera hydrocarbonicum</name>
    <dbReference type="NCBI Taxonomy" id="2491085"/>
    <lineage>
        <taxon>Archaea</taxon>
        <taxon>Methanobacteriati</taxon>
        <taxon>Methanobacteriota</taxon>
        <taxon>Candidatus Methanoliparia</taxon>
        <taxon>Candidatus Methanoliparales</taxon>
        <taxon>Candidatus Methanollivieraceae</taxon>
        <taxon>Candidatus Methanolliviera</taxon>
    </lineage>
</organism>
<feature type="domain" description="Exoribonuclease phosphorolytic" evidence="5">
    <location>
        <begin position="31"/>
        <end position="166"/>
    </location>
</feature>
<comment type="caution">
    <text evidence="7">The sequence shown here is derived from an EMBL/GenBank/DDBJ whole genome shotgun (WGS) entry which is preliminary data.</text>
</comment>
<evidence type="ECO:0000256" key="4">
    <source>
        <dbReference type="HAMAP-Rule" id="MF_00622"/>
    </source>
</evidence>
<dbReference type="InterPro" id="IPR020568">
    <property type="entry name" value="Ribosomal_Su5_D2-typ_SF"/>
</dbReference>
<dbReference type="Pfam" id="PF03725">
    <property type="entry name" value="RNase_PH_C"/>
    <property type="match status" value="1"/>
</dbReference>
<evidence type="ECO:0000256" key="1">
    <source>
        <dbReference type="ARBA" id="ARBA00004496"/>
    </source>
</evidence>
<dbReference type="Proteomes" id="UP000320766">
    <property type="component" value="Unassembled WGS sequence"/>
</dbReference>
<evidence type="ECO:0000259" key="6">
    <source>
        <dbReference type="Pfam" id="PF03725"/>
    </source>
</evidence>
<dbReference type="FunFam" id="3.30.230.70:FF:000017">
    <property type="entry name" value="Exosome complex component Rrp42"/>
    <property type="match status" value="1"/>
</dbReference>
<dbReference type="PANTHER" id="PTHR11097">
    <property type="entry name" value="EXOSOME COMPLEX EXONUCLEASE RIBOSOMAL RNA PROCESSING PROTEIN"/>
    <property type="match status" value="1"/>
</dbReference>
<comment type="subunit">
    <text evidence="4">Component of the archaeal exosome complex. Forms a hexameric ring-like arrangement composed of 3 Rrp41-Rrp42 heterodimers. The hexameric ring associates with a trimer of Rrp4 and/or Csl4 subunits.</text>
</comment>
<dbReference type="Gene3D" id="3.30.230.70">
    <property type="entry name" value="GHMP Kinase, N-terminal domain"/>
    <property type="match status" value="1"/>
</dbReference>
<dbReference type="AlphaFoldDB" id="A0A520L0U7"/>
<dbReference type="GO" id="GO:0000177">
    <property type="term" value="C:cytoplasmic exosome (RNase complex)"/>
    <property type="evidence" value="ECO:0007669"/>
    <property type="project" value="TreeGrafter"/>
</dbReference>
<dbReference type="InterPro" id="IPR020869">
    <property type="entry name" value="Rrp42_archaea"/>
</dbReference>
<keyword evidence="3 4" id="KW-0271">Exosome</keyword>
<dbReference type="NCBIfam" id="NF003282">
    <property type="entry name" value="PRK04282.1-1"/>
    <property type="match status" value="1"/>
</dbReference>